<evidence type="ECO:0000313" key="2">
    <source>
        <dbReference type="Proteomes" id="UP000708208"/>
    </source>
</evidence>
<name>A0A8J2LE93_9HEXA</name>
<dbReference type="PANTHER" id="PTHR47412:SF1">
    <property type="entry name" value="FI01434P-RELATED"/>
    <property type="match status" value="1"/>
</dbReference>
<dbReference type="Proteomes" id="UP000708208">
    <property type="component" value="Unassembled WGS sequence"/>
</dbReference>
<dbReference type="OrthoDB" id="9974378at2759"/>
<proteinExistence type="predicted"/>
<organism evidence="1 2">
    <name type="scientific">Allacma fusca</name>
    <dbReference type="NCBI Taxonomy" id="39272"/>
    <lineage>
        <taxon>Eukaryota</taxon>
        <taxon>Metazoa</taxon>
        <taxon>Ecdysozoa</taxon>
        <taxon>Arthropoda</taxon>
        <taxon>Hexapoda</taxon>
        <taxon>Collembola</taxon>
        <taxon>Symphypleona</taxon>
        <taxon>Sminthuridae</taxon>
        <taxon>Allacma</taxon>
    </lineage>
</organism>
<dbReference type="PANTHER" id="PTHR47412">
    <property type="entry name" value="FI01434P-RELATED"/>
    <property type="match status" value="1"/>
</dbReference>
<dbReference type="AlphaFoldDB" id="A0A8J2LE93"/>
<dbReference type="EMBL" id="CAJVCH010554440">
    <property type="protein sequence ID" value="CAG7830126.1"/>
    <property type="molecule type" value="Genomic_DNA"/>
</dbReference>
<reference evidence="1" key="1">
    <citation type="submission" date="2021-06" db="EMBL/GenBank/DDBJ databases">
        <authorList>
            <person name="Hodson N. C."/>
            <person name="Mongue J. A."/>
            <person name="Jaron S. K."/>
        </authorList>
    </citation>
    <scope>NUCLEOTIDE SEQUENCE</scope>
</reference>
<comment type="caution">
    <text evidence="1">The sequence shown here is derived from an EMBL/GenBank/DDBJ whole genome shotgun (WGS) entry which is preliminary data.</text>
</comment>
<gene>
    <name evidence="1" type="ORF">AFUS01_LOCUS39952</name>
</gene>
<evidence type="ECO:0000313" key="1">
    <source>
        <dbReference type="EMBL" id="CAG7830126.1"/>
    </source>
</evidence>
<protein>
    <submittedName>
        <fullName evidence="1">Uncharacterized protein</fullName>
    </submittedName>
</protein>
<dbReference type="Pfam" id="PF13896">
    <property type="entry name" value="Glyco_transf_49"/>
    <property type="match status" value="1"/>
</dbReference>
<sequence length="113" mass="13322">MSQGFVLCILDYDFMIMDNAFLVHRPGIKKKKRNKKPTLAIRRQNRLLTTLYQTSVVHTCKFKSCNFTLPRTPKISKDRLIIRLGISHDSPLMSHWKQMILNTNILIHLRPEF</sequence>
<accession>A0A8J2LE93</accession>
<keyword evidence="2" id="KW-1185">Reference proteome</keyword>